<reference evidence="19" key="2">
    <citation type="submission" date="2025-09" db="UniProtKB">
        <authorList>
            <consortium name="Ensembl"/>
        </authorList>
    </citation>
    <scope>IDENTIFICATION</scope>
</reference>
<keyword evidence="12" id="KW-0406">Ion transport</keyword>
<keyword evidence="9" id="KW-0677">Repeat</keyword>
<dbReference type="STRING" id="1676925.ENSPKIP00000005700"/>
<proteinExistence type="inferred from homology"/>
<organism evidence="19 20">
    <name type="scientific">Paramormyrops kingsleyae</name>
    <dbReference type="NCBI Taxonomy" id="1676925"/>
    <lineage>
        <taxon>Eukaryota</taxon>
        <taxon>Metazoa</taxon>
        <taxon>Chordata</taxon>
        <taxon>Craniata</taxon>
        <taxon>Vertebrata</taxon>
        <taxon>Euteleostomi</taxon>
        <taxon>Actinopterygii</taxon>
        <taxon>Neopterygii</taxon>
        <taxon>Teleostei</taxon>
        <taxon>Osteoglossocephala</taxon>
        <taxon>Osteoglossomorpha</taxon>
        <taxon>Osteoglossiformes</taxon>
        <taxon>Mormyridae</taxon>
        <taxon>Paramormyrops</taxon>
    </lineage>
</organism>
<feature type="signal peptide" evidence="16">
    <location>
        <begin position="1"/>
        <end position="24"/>
    </location>
</feature>
<keyword evidence="8 16" id="KW-0732">Signal</keyword>
<evidence type="ECO:0000256" key="11">
    <source>
        <dbReference type="ARBA" id="ARBA00023002"/>
    </source>
</evidence>
<keyword evidence="20" id="KW-1185">Reference proteome</keyword>
<dbReference type="PANTHER" id="PTHR11709:SF233">
    <property type="entry name" value="FERROXIDASE HEPHL1"/>
    <property type="match status" value="1"/>
</dbReference>
<keyword evidence="14" id="KW-1015">Disulfide bond</keyword>
<sequence length="1058" mass="120023">MGRPTSRWIIHFWILCLGFPAVQGAIRRYFMGITEETWDYAPTGDNLVSAEETEKVQHAATFLEQRPHRIGSQYKKAVYKQFRDAGYSEEVDKPAWLGFLGPVLKAEVGDVIVVHLKNFASRSYSLHPHGVFYEKDSEGALYPDGTSGELKHDDRVPPGGNHTYTWTVKPQFAPTAGDPNCLTWAYHSHVDAPRDIASGLIGAILTCRKGVLRHRSQGHAQLERVDVDHDFLLLFSVMDENLSWYLEENVQAFCSEPTGVDLEDEDFKESNQMHAINGYVYGNLPALEMCVNRTVSWHLLGMGNEVDIHSVHFHGHTVLNLGHRADVLSLFPAVFVTAEMITQTAGQWMLSCQVNDHIEAGMQAFYNVLSCGEDDHQVPPSGRERQYFIAAEEILWDYGPLNINPFLNVSLSDTESQSEVYFGKSNGRLGGTYWKAHFVEYTDKTFTMKHGSNRGTENHLGILGPVIRAEVGDVLKVVFMNKASWPFSIQPHGLQYDPMYEGTPYRKDTMQGSSVSPGQRFTYRWKVLEGPSVSDPPCISYLYYSATDSIQDTNSGLVGPLLVCKKGVLGDDDLQMGISKEFFLLFSVIDENQSWYLSRNIHEFGDGNTNVMDEDFQESNMMHALNGYMYGNLPGLDMCAGKPITWHVLGLGSEADIHGVYFQGNSFRREGTTRDTLSVFPHTSVTVLMEPRKEGTFEVSCRTSDHYRAGMQHHYTVRRCSGDRVRTDSAPTSVLRYFIAAEEVEWDYSPSRDWELEKHMATEASSPGNMFVQRTENWIGSKYKKVVFREYTDATFRTRKEREPHEQHLEILGPIIRAEVGERLLVNFKNKASWPFSMHAHGVETDPTPPRPVKPGQTKQYKWDIPEDYGPGFSDPNCISFAYYSTADFVKDMASGLIGPLVICRRGTLDEARRRKDVDKEFALLFMVFDENESWYLEDNVKTYLGRELDGISMDEDFQESNKMHGINGKLYGNLHGLTMLEGERTDWYLLGMGNEVDVHTVHFHAESFTYKVPILPRHPHHTLTQLASEPPRNRPPRIGHGSKAHRVVQTCILCQKI</sequence>
<keyword evidence="15" id="KW-0325">Glycoprotein</keyword>
<dbReference type="InterPro" id="IPR011706">
    <property type="entry name" value="Cu-oxidase_C"/>
</dbReference>
<evidence type="ECO:0000256" key="1">
    <source>
        <dbReference type="ARBA" id="ARBA00001935"/>
    </source>
</evidence>
<comment type="similarity">
    <text evidence="3">Belongs to the multicopper oxidase family.</text>
</comment>
<dbReference type="InterPro" id="IPR033138">
    <property type="entry name" value="Cu_oxidase_CS"/>
</dbReference>
<dbReference type="FunFam" id="2.60.40.420:FF:000002">
    <property type="entry name" value="Hephaestin like 1"/>
    <property type="match status" value="2"/>
</dbReference>
<evidence type="ECO:0000256" key="8">
    <source>
        <dbReference type="ARBA" id="ARBA00022729"/>
    </source>
</evidence>
<feature type="domain" description="Plastocyanin-like" evidence="18">
    <location>
        <begin position="99"/>
        <end position="205"/>
    </location>
</feature>
<feature type="chain" id="PRO_5017421612" description="ferroxidase" evidence="16">
    <location>
        <begin position="25"/>
        <end position="1058"/>
    </location>
</feature>
<evidence type="ECO:0000256" key="12">
    <source>
        <dbReference type="ARBA" id="ARBA00023065"/>
    </source>
</evidence>
<keyword evidence="5" id="KW-0813">Transport</keyword>
<dbReference type="InterPro" id="IPR045087">
    <property type="entry name" value="Cu-oxidase_fam"/>
</dbReference>
<evidence type="ECO:0000256" key="2">
    <source>
        <dbReference type="ARBA" id="ARBA00004167"/>
    </source>
</evidence>
<keyword evidence="6" id="KW-0812">Transmembrane</keyword>
<evidence type="ECO:0000256" key="10">
    <source>
        <dbReference type="ARBA" id="ARBA00022989"/>
    </source>
</evidence>
<evidence type="ECO:0000259" key="18">
    <source>
        <dbReference type="Pfam" id="PF07732"/>
    </source>
</evidence>
<dbReference type="Proteomes" id="UP000261540">
    <property type="component" value="Unplaced"/>
</dbReference>
<evidence type="ECO:0000313" key="20">
    <source>
        <dbReference type="Proteomes" id="UP000261540"/>
    </source>
</evidence>
<evidence type="ECO:0000256" key="9">
    <source>
        <dbReference type="ARBA" id="ARBA00022737"/>
    </source>
</evidence>
<feature type="domain" description="Plastocyanin-like" evidence="18">
    <location>
        <begin position="810"/>
        <end position="904"/>
    </location>
</feature>
<evidence type="ECO:0000256" key="3">
    <source>
        <dbReference type="ARBA" id="ARBA00010609"/>
    </source>
</evidence>
<dbReference type="Ensembl" id="ENSPKIT00000029708.1">
    <property type="protein sequence ID" value="ENSPKIP00000005700.1"/>
    <property type="gene ID" value="ENSPKIG00000022257.1"/>
</dbReference>
<comment type="subcellular location">
    <subcellularLocation>
        <location evidence="2">Membrane</location>
        <topology evidence="2">Single-pass membrane protein</topology>
    </subcellularLocation>
</comment>
<dbReference type="InterPro" id="IPR008972">
    <property type="entry name" value="Cupredoxin"/>
</dbReference>
<dbReference type="Gene3D" id="2.60.40.420">
    <property type="entry name" value="Cupredoxins - blue copper proteins"/>
    <property type="match status" value="3"/>
</dbReference>
<evidence type="ECO:0000256" key="14">
    <source>
        <dbReference type="ARBA" id="ARBA00023157"/>
    </source>
</evidence>
<evidence type="ECO:0000313" key="19">
    <source>
        <dbReference type="Ensembl" id="ENSPKIP00000005700.1"/>
    </source>
</evidence>
<dbReference type="FunFam" id="2.60.40.420:FF:000009">
    <property type="entry name" value="Ceruloplasmin"/>
    <property type="match status" value="1"/>
</dbReference>
<dbReference type="GeneTree" id="ENSGT00940000158517"/>
<protein>
    <recommendedName>
        <fullName evidence="4">ferroxidase</fullName>
        <ecNumber evidence="4">1.16.3.1</ecNumber>
    </recommendedName>
</protein>
<name>A0A3B3QJH2_9TELE</name>
<dbReference type="PROSITE" id="PS00079">
    <property type="entry name" value="MULTICOPPER_OXIDASE1"/>
    <property type="match status" value="1"/>
</dbReference>
<dbReference type="SUPFAM" id="SSF49503">
    <property type="entry name" value="Cupredoxins"/>
    <property type="match status" value="6"/>
</dbReference>
<keyword evidence="7" id="KW-0479">Metal-binding</keyword>
<evidence type="ECO:0000256" key="7">
    <source>
        <dbReference type="ARBA" id="ARBA00022723"/>
    </source>
</evidence>
<dbReference type="GO" id="GO:0005886">
    <property type="term" value="C:plasma membrane"/>
    <property type="evidence" value="ECO:0007669"/>
    <property type="project" value="TreeGrafter"/>
</dbReference>
<dbReference type="GO" id="GO:0005507">
    <property type="term" value="F:copper ion binding"/>
    <property type="evidence" value="ECO:0007669"/>
    <property type="project" value="InterPro"/>
</dbReference>
<dbReference type="EC" id="1.16.3.1" evidence="4"/>
<evidence type="ECO:0000256" key="5">
    <source>
        <dbReference type="ARBA" id="ARBA00022448"/>
    </source>
</evidence>
<dbReference type="GO" id="GO:0006826">
    <property type="term" value="P:iron ion transport"/>
    <property type="evidence" value="ECO:0007669"/>
    <property type="project" value="TreeGrafter"/>
</dbReference>
<evidence type="ECO:0000256" key="4">
    <source>
        <dbReference type="ARBA" id="ARBA00013107"/>
    </source>
</evidence>
<feature type="domain" description="Plastocyanin-like" evidence="18">
    <location>
        <begin position="461"/>
        <end position="565"/>
    </location>
</feature>
<keyword evidence="13" id="KW-0472">Membrane</keyword>
<feature type="domain" description="Plastocyanin-like" evidence="17">
    <location>
        <begin position="272"/>
        <end position="364"/>
    </location>
</feature>
<evidence type="ECO:0000256" key="13">
    <source>
        <dbReference type="ARBA" id="ARBA00023136"/>
    </source>
</evidence>
<dbReference type="AlphaFoldDB" id="A0A3B3QJH2"/>
<evidence type="ECO:0000256" key="15">
    <source>
        <dbReference type="ARBA" id="ARBA00023180"/>
    </source>
</evidence>
<dbReference type="OrthoDB" id="2121828at2759"/>
<reference evidence="19" key="1">
    <citation type="submission" date="2025-08" db="UniProtKB">
        <authorList>
            <consortium name="Ensembl"/>
        </authorList>
    </citation>
    <scope>IDENTIFICATION</scope>
</reference>
<dbReference type="Pfam" id="PF07732">
    <property type="entry name" value="Cu-oxidase_3"/>
    <property type="match status" value="3"/>
</dbReference>
<dbReference type="GO" id="GO:0004322">
    <property type="term" value="F:ferroxidase activity"/>
    <property type="evidence" value="ECO:0007669"/>
    <property type="project" value="UniProtKB-EC"/>
</dbReference>
<dbReference type="PANTHER" id="PTHR11709">
    <property type="entry name" value="MULTI-COPPER OXIDASE"/>
    <property type="match status" value="1"/>
</dbReference>
<comment type="cofactor">
    <cofactor evidence="1">
        <name>Cu cation</name>
        <dbReference type="ChEBI" id="CHEBI:23378"/>
    </cofactor>
</comment>
<dbReference type="Pfam" id="PF07731">
    <property type="entry name" value="Cu-oxidase_2"/>
    <property type="match status" value="1"/>
</dbReference>
<evidence type="ECO:0000256" key="6">
    <source>
        <dbReference type="ARBA" id="ARBA00022692"/>
    </source>
</evidence>
<evidence type="ECO:0000256" key="16">
    <source>
        <dbReference type="SAM" id="SignalP"/>
    </source>
</evidence>
<keyword evidence="10" id="KW-1133">Transmembrane helix</keyword>
<keyword evidence="11" id="KW-0560">Oxidoreductase</keyword>
<accession>A0A3B3QJH2</accession>
<dbReference type="InterPro" id="IPR011707">
    <property type="entry name" value="Cu-oxidase-like_N"/>
</dbReference>
<evidence type="ECO:0000259" key="17">
    <source>
        <dbReference type="Pfam" id="PF07731"/>
    </source>
</evidence>